<name>A0A9P6UUB6_9FUNG</name>
<dbReference type="AlphaFoldDB" id="A0A9P6UUB6"/>
<comment type="cofactor">
    <cofactor evidence="1">
        <name>heme b</name>
        <dbReference type="ChEBI" id="CHEBI:60344"/>
    </cofactor>
</comment>
<keyword evidence="8 11" id="KW-1133">Transmembrane helix</keyword>
<dbReference type="PANTHER" id="PTHR15422:SF45">
    <property type="entry name" value="CYTOCHROME B561 DOMAIN-CONTAINING PROTEIN"/>
    <property type="match status" value="1"/>
</dbReference>
<feature type="transmembrane region" description="Helical" evidence="11">
    <location>
        <begin position="102"/>
        <end position="124"/>
    </location>
</feature>
<keyword evidence="9" id="KW-0408">Iron</keyword>
<keyword evidence="14" id="KW-1185">Reference proteome</keyword>
<feature type="transmembrane region" description="Helical" evidence="11">
    <location>
        <begin position="32"/>
        <end position="53"/>
    </location>
</feature>
<keyword evidence="6" id="KW-0479">Metal-binding</keyword>
<dbReference type="CDD" id="cd08761">
    <property type="entry name" value="Cyt_b561_CYB561D2_like"/>
    <property type="match status" value="1"/>
</dbReference>
<evidence type="ECO:0000256" key="10">
    <source>
        <dbReference type="ARBA" id="ARBA00023136"/>
    </source>
</evidence>
<dbReference type="EMBL" id="JAAAIN010000142">
    <property type="protein sequence ID" value="KAG0319527.1"/>
    <property type="molecule type" value="Genomic_DNA"/>
</dbReference>
<evidence type="ECO:0000256" key="9">
    <source>
        <dbReference type="ARBA" id="ARBA00023004"/>
    </source>
</evidence>
<feature type="domain" description="Cytochrome b561" evidence="12">
    <location>
        <begin position="1"/>
        <end position="201"/>
    </location>
</feature>
<keyword evidence="7" id="KW-0249">Electron transport</keyword>
<gene>
    <name evidence="13" type="ORF">BGZ97_001981</name>
</gene>
<evidence type="ECO:0000256" key="2">
    <source>
        <dbReference type="ARBA" id="ARBA00004141"/>
    </source>
</evidence>
<sequence>MLAVVAQLGLFIYFGTLTGVLTKAPWVYPYSWHPICMGLYGFVATEGILLLQPSKKGKQRALSRTVHGSLLSLALVSAVVGFWAIYDNKERLHKEHFHSNHALLGCTAVFVFALQVLFGLSVAYAPKALYRRIGQARITRIHRVAGYISISLVWGTLWLAVVTNWVKRNFNHEWVFYLGMGMVAVGLVGQITPSRLYLTRKRNSVAASTLEQ</sequence>
<evidence type="ECO:0000313" key="13">
    <source>
        <dbReference type="EMBL" id="KAG0319527.1"/>
    </source>
</evidence>
<accession>A0A9P6UUB6</accession>
<evidence type="ECO:0000313" key="14">
    <source>
        <dbReference type="Proteomes" id="UP000823405"/>
    </source>
</evidence>
<keyword evidence="10 11" id="KW-0472">Membrane</keyword>
<reference evidence="13" key="1">
    <citation type="journal article" date="2020" name="Fungal Divers.">
        <title>Resolving the Mortierellaceae phylogeny through synthesis of multi-gene phylogenetics and phylogenomics.</title>
        <authorList>
            <person name="Vandepol N."/>
            <person name="Liber J."/>
            <person name="Desiro A."/>
            <person name="Na H."/>
            <person name="Kennedy M."/>
            <person name="Barry K."/>
            <person name="Grigoriev I.V."/>
            <person name="Miller A.N."/>
            <person name="O'Donnell K."/>
            <person name="Stajich J.E."/>
            <person name="Bonito G."/>
        </authorList>
    </citation>
    <scope>NUCLEOTIDE SEQUENCE</scope>
    <source>
        <strain evidence="13">NVP60</strain>
    </source>
</reference>
<evidence type="ECO:0000256" key="8">
    <source>
        <dbReference type="ARBA" id="ARBA00022989"/>
    </source>
</evidence>
<evidence type="ECO:0000256" key="7">
    <source>
        <dbReference type="ARBA" id="ARBA00022982"/>
    </source>
</evidence>
<dbReference type="Gene3D" id="1.20.120.1770">
    <property type="match status" value="1"/>
</dbReference>
<dbReference type="PROSITE" id="PS50939">
    <property type="entry name" value="CYTOCHROME_B561"/>
    <property type="match status" value="1"/>
</dbReference>
<evidence type="ECO:0000256" key="3">
    <source>
        <dbReference type="ARBA" id="ARBA00022448"/>
    </source>
</evidence>
<keyword evidence="5 11" id="KW-0812">Transmembrane</keyword>
<dbReference type="InterPro" id="IPR045150">
    <property type="entry name" value="CYB561D1/2"/>
</dbReference>
<protein>
    <recommendedName>
        <fullName evidence="12">Cytochrome b561 domain-containing protein</fullName>
    </recommendedName>
</protein>
<dbReference type="PANTHER" id="PTHR15422">
    <property type="entry name" value="OS05G0565100 PROTEIN"/>
    <property type="match status" value="1"/>
</dbReference>
<dbReference type="GO" id="GO:0140575">
    <property type="term" value="F:transmembrane monodehydroascorbate reductase activity"/>
    <property type="evidence" value="ECO:0007669"/>
    <property type="project" value="InterPro"/>
</dbReference>
<dbReference type="SMART" id="SM00665">
    <property type="entry name" value="B561"/>
    <property type="match status" value="1"/>
</dbReference>
<evidence type="ECO:0000256" key="11">
    <source>
        <dbReference type="SAM" id="Phobius"/>
    </source>
</evidence>
<feature type="transmembrane region" description="Helical" evidence="11">
    <location>
        <begin position="144"/>
        <end position="162"/>
    </location>
</feature>
<evidence type="ECO:0000256" key="5">
    <source>
        <dbReference type="ARBA" id="ARBA00022692"/>
    </source>
</evidence>
<feature type="transmembrane region" description="Helical" evidence="11">
    <location>
        <begin position="65"/>
        <end position="86"/>
    </location>
</feature>
<comment type="caution">
    <text evidence="13">The sequence shown here is derived from an EMBL/GenBank/DDBJ whole genome shotgun (WGS) entry which is preliminary data.</text>
</comment>
<keyword evidence="3" id="KW-0813">Transport</keyword>
<dbReference type="Pfam" id="PF03188">
    <property type="entry name" value="Cytochrom_B561"/>
    <property type="match status" value="1"/>
</dbReference>
<evidence type="ECO:0000256" key="4">
    <source>
        <dbReference type="ARBA" id="ARBA00022617"/>
    </source>
</evidence>
<proteinExistence type="predicted"/>
<feature type="transmembrane region" description="Helical" evidence="11">
    <location>
        <begin position="174"/>
        <end position="192"/>
    </location>
</feature>
<dbReference type="GO" id="GO:0046872">
    <property type="term" value="F:metal ion binding"/>
    <property type="evidence" value="ECO:0007669"/>
    <property type="project" value="UniProtKB-KW"/>
</dbReference>
<organism evidence="13 14">
    <name type="scientific">Linnemannia gamsii</name>
    <dbReference type="NCBI Taxonomy" id="64522"/>
    <lineage>
        <taxon>Eukaryota</taxon>
        <taxon>Fungi</taxon>
        <taxon>Fungi incertae sedis</taxon>
        <taxon>Mucoromycota</taxon>
        <taxon>Mortierellomycotina</taxon>
        <taxon>Mortierellomycetes</taxon>
        <taxon>Mortierellales</taxon>
        <taxon>Mortierellaceae</taxon>
        <taxon>Linnemannia</taxon>
    </lineage>
</organism>
<evidence type="ECO:0000256" key="6">
    <source>
        <dbReference type="ARBA" id="ARBA00022723"/>
    </source>
</evidence>
<dbReference type="Proteomes" id="UP000823405">
    <property type="component" value="Unassembled WGS sequence"/>
</dbReference>
<dbReference type="InterPro" id="IPR006593">
    <property type="entry name" value="Cyt_b561/ferric_Rdtase_TM"/>
</dbReference>
<keyword evidence="4" id="KW-0349">Heme</keyword>
<dbReference type="GO" id="GO:0016020">
    <property type="term" value="C:membrane"/>
    <property type="evidence" value="ECO:0007669"/>
    <property type="project" value="UniProtKB-SubCell"/>
</dbReference>
<evidence type="ECO:0000256" key="1">
    <source>
        <dbReference type="ARBA" id="ARBA00001970"/>
    </source>
</evidence>
<dbReference type="OrthoDB" id="432881at2759"/>
<evidence type="ECO:0000259" key="12">
    <source>
        <dbReference type="PROSITE" id="PS50939"/>
    </source>
</evidence>
<comment type="subcellular location">
    <subcellularLocation>
        <location evidence="2">Membrane</location>
        <topology evidence="2">Multi-pass membrane protein</topology>
    </subcellularLocation>
</comment>